<dbReference type="OrthoDB" id="415724at2759"/>
<sequence>MMQKELNLCQRRWLELHFESEVFICFDGHECKFDVRIKADISIEDLRITENRFRVVSKRELLKEAHNSAYSIHLGSTKMYNKLKQHYWWPGMKREIT</sequence>
<accession>A0A5B6UWB6</accession>
<dbReference type="InterPro" id="IPR041588">
    <property type="entry name" value="Integrase_H2C2"/>
</dbReference>
<evidence type="ECO:0000313" key="3">
    <source>
        <dbReference type="Proteomes" id="UP000325315"/>
    </source>
</evidence>
<name>A0A5B6UWB6_9ROSI</name>
<dbReference type="Proteomes" id="UP000325315">
    <property type="component" value="Unassembled WGS sequence"/>
</dbReference>
<evidence type="ECO:0000313" key="2">
    <source>
        <dbReference type="EMBL" id="KAA3462059.1"/>
    </source>
</evidence>
<evidence type="ECO:0000259" key="1">
    <source>
        <dbReference type="Pfam" id="PF17921"/>
    </source>
</evidence>
<dbReference type="EMBL" id="SMMG02000009">
    <property type="protein sequence ID" value="KAA3462059.1"/>
    <property type="molecule type" value="Genomic_DNA"/>
</dbReference>
<feature type="domain" description="Integrase zinc-binding" evidence="1">
    <location>
        <begin position="58"/>
        <end position="96"/>
    </location>
</feature>
<comment type="caution">
    <text evidence="2">The sequence shown here is derived from an EMBL/GenBank/DDBJ whole genome shotgun (WGS) entry which is preliminary data.</text>
</comment>
<protein>
    <submittedName>
        <fullName evidence="2">DNA/RNA polymerase superfamily protein</fullName>
    </submittedName>
</protein>
<dbReference type="Pfam" id="PF17921">
    <property type="entry name" value="Integrase_H2C2"/>
    <property type="match status" value="1"/>
</dbReference>
<reference evidence="3" key="1">
    <citation type="journal article" date="2019" name="Plant Biotechnol. J.">
        <title>Genome sequencing of the Australian wild diploid species Gossypium australe highlights disease resistance and delayed gland morphogenesis.</title>
        <authorList>
            <person name="Cai Y."/>
            <person name="Cai X."/>
            <person name="Wang Q."/>
            <person name="Wang P."/>
            <person name="Zhang Y."/>
            <person name="Cai C."/>
            <person name="Xu Y."/>
            <person name="Wang K."/>
            <person name="Zhou Z."/>
            <person name="Wang C."/>
            <person name="Geng S."/>
            <person name="Li B."/>
            <person name="Dong Q."/>
            <person name="Hou Y."/>
            <person name="Wang H."/>
            <person name="Ai P."/>
            <person name="Liu Z."/>
            <person name="Yi F."/>
            <person name="Sun M."/>
            <person name="An G."/>
            <person name="Cheng J."/>
            <person name="Zhang Y."/>
            <person name="Shi Q."/>
            <person name="Xie Y."/>
            <person name="Shi X."/>
            <person name="Chang Y."/>
            <person name="Huang F."/>
            <person name="Chen Y."/>
            <person name="Hong S."/>
            <person name="Mi L."/>
            <person name="Sun Q."/>
            <person name="Zhang L."/>
            <person name="Zhou B."/>
            <person name="Peng R."/>
            <person name="Zhang X."/>
            <person name="Liu F."/>
        </authorList>
    </citation>
    <scope>NUCLEOTIDE SEQUENCE [LARGE SCALE GENOMIC DNA]</scope>
    <source>
        <strain evidence="3">cv. PA1801</strain>
    </source>
</reference>
<dbReference type="Gene3D" id="1.10.340.70">
    <property type="match status" value="1"/>
</dbReference>
<proteinExistence type="predicted"/>
<dbReference type="AlphaFoldDB" id="A0A5B6UWB6"/>
<organism evidence="2 3">
    <name type="scientific">Gossypium australe</name>
    <dbReference type="NCBI Taxonomy" id="47621"/>
    <lineage>
        <taxon>Eukaryota</taxon>
        <taxon>Viridiplantae</taxon>
        <taxon>Streptophyta</taxon>
        <taxon>Embryophyta</taxon>
        <taxon>Tracheophyta</taxon>
        <taxon>Spermatophyta</taxon>
        <taxon>Magnoliopsida</taxon>
        <taxon>eudicotyledons</taxon>
        <taxon>Gunneridae</taxon>
        <taxon>Pentapetalae</taxon>
        <taxon>rosids</taxon>
        <taxon>malvids</taxon>
        <taxon>Malvales</taxon>
        <taxon>Malvaceae</taxon>
        <taxon>Malvoideae</taxon>
        <taxon>Gossypium</taxon>
    </lineage>
</organism>
<gene>
    <name evidence="2" type="ORF">EPI10_028583</name>
</gene>
<keyword evidence="3" id="KW-1185">Reference proteome</keyword>